<organism evidence="2 3">
    <name type="scientific">Aplysia californica</name>
    <name type="common">California sea hare</name>
    <dbReference type="NCBI Taxonomy" id="6500"/>
    <lineage>
        <taxon>Eukaryota</taxon>
        <taxon>Metazoa</taxon>
        <taxon>Spiralia</taxon>
        <taxon>Lophotrochozoa</taxon>
        <taxon>Mollusca</taxon>
        <taxon>Gastropoda</taxon>
        <taxon>Heterobranchia</taxon>
        <taxon>Euthyneura</taxon>
        <taxon>Tectipleura</taxon>
        <taxon>Aplysiida</taxon>
        <taxon>Aplysioidea</taxon>
        <taxon>Aplysiidae</taxon>
        <taxon>Aplysia</taxon>
    </lineage>
</organism>
<name>A0ABM0JL93_APLCA</name>
<dbReference type="InterPro" id="IPR029034">
    <property type="entry name" value="Cystine-knot_cytokine"/>
</dbReference>
<evidence type="ECO:0000313" key="3">
    <source>
        <dbReference type="RefSeq" id="XP_005096348.1"/>
    </source>
</evidence>
<gene>
    <name evidence="3" type="primary">LOC101856093</name>
</gene>
<keyword evidence="1" id="KW-1133">Transmembrane helix</keyword>
<reference evidence="3" key="1">
    <citation type="submission" date="2025-08" db="UniProtKB">
        <authorList>
            <consortium name="RefSeq"/>
        </authorList>
    </citation>
    <scope>IDENTIFICATION</scope>
</reference>
<keyword evidence="1" id="KW-0472">Membrane</keyword>
<dbReference type="GeneID" id="101856093"/>
<dbReference type="Proteomes" id="UP000694888">
    <property type="component" value="Unplaced"/>
</dbReference>
<evidence type="ECO:0000313" key="2">
    <source>
        <dbReference type="Proteomes" id="UP000694888"/>
    </source>
</evidence>
<protein>
    <submittedName>
        <fullName evidence="3">Uncharacterized protein LOC101856093</fullName>
    </submittedName>
</protein>
<dbReference type="SUPFAM" id="SSF57501">
    <property type="entry name" value="Cystine-knot cytokines"/>
    <property type="match status" value="1"/>
</dbReference>
<sequence>MMFSECIKKKRWVVLAVLFGMSFIAVSSYLAYRELYKEKEKNLIVAVYGAFFRTPEEIKKLEEFHSKEDKVPESQEEAVKSCSFTCKATTIPSPTPSLATPAAYVQRQHADYGNQNSSDLITDEYDNFTLSEVGLVAGVREKVQEIPHGCCLSRRVYRSPDTLEDQDGQERRLVHLSHARQYFAQDECRQARGCSGCECRQTWTYHVALVWKEGDHSGNTEDSWDNYELQMVKARGCCKCFNSRSS</sequence>
<evidence type="ECO:0000256" key="1">
    <source>
        <dbReference type="SAM" id="Phobius"/>
    </source>
</evidence>
<keyword evidence="2" id="KW-1185">Reference proteome</keyword>
<accession>A0ABM0JL93</accession>
<proteinExistence type="predicted"/>
<dbReference type="RefSeq" id="XP_005096348.1">
    <property type="nucleotide sequence ID" value="XM_005096291.3"/>
</dbReference>
<keyword evidence="1" id="KW-0812">Transmembrane</keyword>
<feature type="transmembrane region" description="Helical" evidence="1">
    <location>
        <begin position="12"/>
        <end position="32"/>
    </location>
</feature>